<dbReference type="GeneID" id="19185874"/>
<proteinExistence type="predicted"/>
<dbReference type="SUPFAM" id="SSF54909">
    <property type="entry name" value="Dimeric alpha+beta barrel"/>
    <property type="match status" value="1"/>
</dbReference>
<evidence type="ECO:0000259" key="1">
    <source>
        <dbReference type="PROSITE" id="PS51502"/>
    </source>
</evidence>
<evidence type="ECO:0000313" key="3">
    <source>
        <dbReference type="Proteomes" id="UP000019471"/>
    </source>
</evidence>
<name>W9XH12_9EURO</name>
<dbReference type="OrthoDB" id="42919at2759"/>
<protein>
    <recommendedName>
        <fullName evidence="1">Stress-response A/B barrel domain-containing protein</fullName>
    </recommendedName>
</protein>
<feature type="domain" description="Stress-response A/B barrel" evidence="1">
    <location>
        <begin position="42"/>
        <end position="118"/>
    </location>
</feature>
<organism evidence="2 3">
    <name type="scientific">Cladophialophora psammophila CBS 110553</name>
    <dbReference type="NCBI Taxonomy" id="1182543"/>
    <lineage>
        <taxon>Eukaryota</taxon>
        <taxon>Fungi</taxon>
        <taxon>Dikarya</taxon>
        <taxon>Ascomycota</taxon>
        <taxon>Pezizomycotina</taxon>
        <taxon>Eurotiomycetes</taxon>
        <taxon>Chaetothyriomycetidae</taxon>
        <taxon>Chaetothyriales</taxon>
        <taxon>Herpotrichiellaceae</taxon>
        <taxon>Cladophialophora</taxon>
    </lineage>
</organism>
<dbReference type="Pfam" id="PF07876">
    <property type="entry name" value="Dabb"/>
    <property type="match status" value="1"/>
</dbReference>
<dbReference type="InterPro" id="IPR013097">
    <property type="entry name" value="Dabb"/>
</dbReference>
<evidence type="ECO:0000313" key="2">
    <source>
        <dbReference type="EMBL" id="EXJ76630.1"/>
    </source>
</evidence>
<keyword evidence="3" id="KW-1185">Reference proteome</keyword>
<dbReference type="Gene3D" id="3.30.70.100">
    <property type="match status" value="1"/>
</dbReference>
<sequence length="118" mass="13168">MMPQEASPGRFRCLVLPRSMHALKQKMGLGRLNLTATKRPPAPDPVLFKTKPGVTEDQKQAFVDEAKRVTCLVPGVISLQIGPALDMERTKGYNMGIFLTVDKRETIKAWAINPEHLK</sequence>
<dbReference type="PROSITE" id="PS51502">
    <property type="entry name" value="S_R_A_B_BARREL"/>
    <property type="match status" value="1"/>
</dbReference>
<accession>W9XH12</accession>
<dbReference type="RefSeq" id="XP_007739947.1">
    <property type="nucleotide sequence ID" value="XM_007741757.1"/>
</dbReference>
<dbReference type="EMBL" id="AMGX01000001">
    <property type="protein sequence ID" value="EXJ76630.1"/>
    <property type="molecule type" value="Genomic_DNA"/>
</dbReference>
<reference evidence="2 3" key="1">
    <citation type="submission" date="2013-03" db="EMBL/GenBank/DDBJ databases">
        <title>The Genome Sequence of Cladophialophora psammophila CBS 110553.</title>
        <authorList>
            <consortium name="The Broad Institute Genomics Platform"/>
            <person name="Cuomo C."/>
            <person name="de Hoog S."/>
            <person name="Gorbushina A."/>
            <person name="Walker B."/>
            <person name="Young S.K."/>
            <person name="Zeng Q."/>
            <person name="Gargeya S."/>
            <person name="Fitzgerald M."/>
            <person name="Haas B."/>
            <person name="Abouelleil A."/>
            <person name="Allen A.W."/>
            <person name="Alvarado L."/>
            <person name="Arachchi H.M."/>
            <person name="Berlin A.M."/>
            <person name="Chapman S.B."/>
            <person name="Gainer-Dewar J."/>
            <person name="Goldberg J."/>
            <person name="Griggs A."/>
            <person name="Gujja S."/>
            <person name="Hansen M."/>
            <person name="Howarth C."/>
            <person name="Imamovic A."/>
            <person name="Ireland A."/>
            <person name="Larimer J."/>
            <person name="McCowan C."/>
            <person name="Murphy C."/>
            <person name="Pearson M."/>
            <person name="Poon T.W."/>
            <person name="Priest M."/>
            <person name="Roberts A."/>
            <person name="Saif S."/>
            <person name="Shea T."/>
            <person name="Sisk P."/>
            <person name="Sykes S."/>
            <person name="Wortman J."/>
            <person name="Nusbaum C."/>
            <person name="Birren B."/>
        </authorList>
    </citation>
    <scope>NUCLEOTIDE SEQUENCE [LARGE SCALE GENOMIC DNA]</scope>
    <source>
        <strain evidence="2 3">CBS 110553</strain>
    </source>
</reference>
<dbReference type="InterPro" id="IPR011008">
    <property type="entry name" value="Dimeric_a/b-barrel"/>
</dbReference>
<comment type="caution">
    <text evidence="2">The sequence shown here is derived from an EMBL/GenBank/DDBJ whole genome shotgun (WGS) entry which is preliminary data.</text>
</comment>
<dbReference type="HOGENOM" id="CLU_2072895_0_0_1"/>
<dbReference type="AlphaFoldDB" id="W9XH12"/>
<gene>
    <name evidence="2" type="ORF">A1O5_01138</name>
</gene>
<dbReference type="STRING" id="1182543.W9XH12"/>
<dbReference type="Proteomes" id="UP000019471">
    <property type="component" value="Unassembled WGS sequence"/>
</dbReference>